<proteinExistence type="predicted"/>
<reference evidence="2 3" key="1">
    <citation type="journal article" date="2016" name="Nat. Commun.">
        <title>Thousands of microbial genomes shed light on interconnected biogeochemical processes in an aquifer system.</title>
        <authorList>
            <person name="Anantharaman K."/>
            <person name="Brown C.T."/>
            <person name="Hug L.A."/>
            <person name="Sharon I."/>
            <person name="Castelle C.J."/>
            <person name="Probst A.J."/>
            <person name="Thomas B.C."/>
            <person name="Singh A."/>
            <person name="Wilkins M.J."/>
            <person name="Karaoz U."/>
            <person name="Brodie E.L."/>
            <person name="Williams K.H."/>
            <person name="Hubbard S.S."/>
            <person name="Banfield J.F."/>
        </authorList>
    </citation>
    <scope>NUCLEOTIDE SEQUENCE [LARGE SCALE GENOMIC DNA]</scope>
</reference>
<accession>A0A1F6C3U8</accession>
<dbReference type="EMBL" id="MFKM01000003">
    <property type="protein sequence ID" value="OGG43879.1"/>
    <property type="molecule type" value="Genomic_DNA"/>
</dbReference>
<keyword evidence="1" id="KW-1133">Transmembrane helix</keyword>
<evidence type="ECO:0000313" key="2">
    <source>
        <dbReference type="EMBL" id="OGG43879.1"/>
    </source>
</evidence>
<evidence type="ECO:0000256" key="1">
    <source>
        <dbReference type="SAM" id="Phobius"/>
    </source>
</evidence>
<keyword evidence="1" id="KW-0812">Transmembrane</keyword>
<comment type="caution">
    <text evidence="2">The sequence shown here is derived from an EMBL/GenBank/DDBJ whole genome shotgun (WGS) entry which is preliminary data.</text>
</comment>
<name>A0A1F6C3U8_9BACT</name>
<dbReference type="STRING" id="1798473.A3G50_00355"/>
<evidence type="ECO:0000313" key="3">
    <source>
        <dbReference type="Proteomes" id="UP000176633"/>
    </source>
</evidence>
<feature type="transmembrane region" description="Helical" evidence="1">
    <location>
        <begin position="263"/>
        <end position="287"/>
    </location>
</feature>
<gene>
    <name evidence="2" type="ORF">A3G50_00355</name>
</gene>
<evidence type="ECO:0008006" key="4">
    <source>
        <dbReference type="Google" id="ProtNLM"/>
    </source>
</evidence>
<protein>
    <recommendedName>
        <fullName evidence="4">DUF916 domain-containing protein</fullName>
    </recommendedName>
</protein>
<dbReference type="Proteomes" id="UP000176633">
    <property type="component" value="Unassembled WGS sequence"/>
</dbReference>
<keyword evidence="1" id="KW-0472">Membrane</keyword>
<organism evidence="2 3">
    <name type="scientific">Candidatus Jorgensenbacteria bacterium RIFCSPLOWO2_12_FULL_42_11</name>
    <dbReference type="NCBI Taxonomy" id="1798473"/>
    <lineage>
        <taxon>Bacteria</taxon>
        <taxon>Candidatus Joergenseniibacteriota</taxon>
    </lineage>
</organism>
<sequence>MRRLFFILSFSFLTAAFIIIAPVSVLAVTVGPAKMEYRVDPGAVVENTIILINDSGAKQTLWPAFEKFTEVNGEKKFRPAEPTELANWIKLPESVTLEPAEQKRIPFTIEIPQKAPPGGHFAVIWWGTAPPQGPGQVSIVTRAGILVYLQVSGQVNESAEVLRFSAEGKRFFWGKMPESFVVSFRNSGNTYQKPQGEILIKNIFKGKIVDFGVNDVNVIFLPDTEANLRIAKKFNKPPFAFGLYKAELVLRWGEKPESIKKSIWFFVFPWKQALGGIIALAILFFGLKKGIRKYNQWIIKKARESGI</sequence>
<dbReference type="AlphaFoldDB" id="A0A1F6C3U8"/>